<dbReference type="Pfam" id="PF00027">
    <property type="entry name" value="cNMP_binding"/>
    <property type="match status" value="1"/>
</dbReference>
<dbReference type="GO" id="GO:0098855">
    <property type="term" value="C:HCN channel complex"/>
    <property type="evidence" value="ECO:0007669"/>
    <property type="project" value="TreeGrafter"/>
</dbReference>
<feature type="domain" description="Cyclic nucleotide-binding" evidence="9">
    <location>
        <begin position="651"/>
        <end position="755"/>
    </location>
</feature>
<dbReference type="Pfam" id="PF00520">
    <property type="entry name" value="Ion_trans"/>
    <property type="match status" value="1"/>
</dbReference>
<dbReference type="PROSITE" id="PS50042">
    <property type="entry name" value="CNMP_BINDING_3"/>
    <property type="match status" value="1"/>
</dbReference>
<feature type="region of interest" description="Disordered" evidence="7">
    <location>
        <begin position="829"/>
        <end position="884"/>
    </location>
</feature>
<evidence type="ECO:0000256" key="3">
    <source>
        <dbReference type="ARBA" id="ARBA00022692"/>
    </source>
</evidence>
<feature type="region of interest" description="Disordered" evidence="7">
    <location>
        <begin position="106"/>
        <end position="153"/>
    </location>
</feature>
<evidence type="ECO:0000313" key="11">
    <source>
        <dbReference type="EMBL" id="VFT93200.1"/>
    </source>
</evidence>
<evidence type="ECO:0000259" key="9">
    <source>
        <dbReference type="PROSITE" id="PS50042"/>
    </source>
</evidence>
<dbReference type="Gene3D" id="1.10.287.630">
    <property type="entry name" value="Helix hairpin bin"/>
    <property type="match status" value="1"/>
</dbReference>
<name>A0A485L6Z9_9STRA</name>
<dbReference type="Proteomes" id="UP000332933">
    <property type="component" value="Unassembled WGS sequence"/>
</dbReference>
<keyword evidence="5" id="KW-0406">Ion transport</keyword>
<evidence type="ECO:0000256" key="2">
    <source>
        <dbReference type="ARBA" id="ARBA00022448"/>
    </source>
</evidence>
<dbReference type="EMBL" id="VJMH01005875">
    <property type="protein sequence ID" value="KAF0692503.1"/>
    <property type="molecule type" value="Genomic_DNA"/>
</dbReference>
<dbReference type="AlphaFoldDB" id="A0A485L6Z9"/>
<evidence type="ECO:0000313" key="12">
    <source>
        <dbReference type="Proteomes" id="UP000332933"/>
    </source>
</evidence>
<dbReference type="CDD" id="cd00038">
    <property type="entry name" value="CAP_ED"/>
    <property type="match status" value="1"/>
</dbReference>
<evidence type="ECO:0000256" key="4">
    <source>
        <dbReference type="ARBA" id="ARBA00022989"/>
    </source>
</evidence>
<dbReference type="InterPro" id="IPR051413">
    <property type="entry name" value="K/Na_HCN_channel"/>
</dbReference>
<feature type="compositionally biased region" description="Basic and acidic residues" evidence="7">
    <location>
        <begin position="119"/>
        <end position="148"/>
    </location>
</feature>
<evidence type="ECO:0000256" key="8">
    <source>
        <dbReference type="SAM" id="Phobius"/>
    </source>
</evidence>
<organism evidence="11 12">
    <name type="scientific">Aphanomyces stellatus</name>
    <dbReference type="NCBI Taxonomy" id="120398"/>
    <lineage>
        <taxon>Eukaryota</taxon>
        <taxon>Sar</taxon>
        <taxon>Stramenopiles</taxon>
        <taxon>Oomycota</taxon>
        <taxon>Saprolegniomycetes</taxon>
        <taxon>Saprolegniales</taxon>
        <taxon>Verrucalvaceae</taxon>
        <taxon>Aphanomyces</taxon>
    </lineage>
</organism>
<dbReference type="InterPro" id="IPR018490">
    <property type="entry name" value="cNMP-bd_dom_sf"/>
</dbReference>
<keyword evidence="6 8" id="KW-0472">Membrane</keyword>
<dbReference type="EMBL" id="CAADRA010005896">
    <property type="protein sequence ID" value="VFT93200.1"/>
    <property type="molecule type" value="Genomic_DNA"/>
</dbReference>
<dbReference type="SUPFAM" id="SSF51206">
    <property type="entry name" value="cAMP-binding domain-like"/>
    <property type="match status" value="1"/>
</dbReference>
<feature type="transmembrane region" description="Helical" evidence="8">
    <location>
        <begin position="545"/>
        <end position="564"/>
    </location>
</feature>
<dbReference type="SMART" id="SM00100">
    <property type="entry name" value="cNMP"/>
    <property type="match status" value="1"/>
</dbReference>
<feature type="region of interest" description="Disordered" evidence="7">
    <location>
        <begin position="32"/>
        <end position="83"/>
    </location>
</feature>
<dbReference type="InterPro" id="IPR018488">
    <property type="entry name" value="cNMP-bd_CS"/>
</dbReference>
<reference evidence="10" key="2">
    <citation type="submission" date="2019-06" db="EMBL/GenBank/DDBJ databases">
        <title>Genomics analysis of Aphanomyces spp. identifies a new class of oomycete effector associated with host adaptation.</title>
        <authorList>
            <person name="Gaulin E."/>
        </authorList>
    </citation>
    <scope>NUCLEOTIDE SEQUENCE</scope>
    <source>
        <strain evidence="10">CBS 578.67</strain>
    </source>
</reference>
<proteinExistence type="predicted"/>
<feature type="compositionally biased region" description="Polar residues" evidence="7">
    <location>
        <begin position="32"/>
        <end position="68"/>
    </location>
</feature>
<gene>
    <name evidence="11" type="primary">Aste57867_16425</name>
    <name evidence="10" type="ORF">As57867_016368</name>
    <name evidence="11" type="ORF">ASTE57867_16425</name>
</gene>
<dbReference type="InterPro" id="IPR000595">
    <property type="entry name" value="cNMP-bd_dom"/>
</dbReference>
<keyword evidence="12" id="KW-1185">Reference proteome</keyword>
<dbReference type="Gene3D" id="1.10.287.70">
    <property type="match status" value="1"/>
</dbReference>
<dbReference type="InterPro" id="IPR014710">
    <property type="entry name" value="RmlC-like_jellyroll"/>
</dbReference>
<evidence type="ECO:0000313" key="10">
    <source>
        <dbReference type="EMBL" id="KAF0692503.1"/>
    </source>
</evidence>
<keyword evidence="4 8" id="KW-1133">Transmembrane helix</keyword>
<keyword evidence="3 8" id="KW-0812">Transmembrane</keyword>
<dbReference type="PANTHER" id="PTHR45689:SF5">
    <property type="entry name" value="I[[H]] CHANNEL, ISOFORM E"/>
    <property type="match status" value="1"/>
</dbReference>
<dbReference type="OrthoDB" id="421226at2759"/>
<keyword evidence="2" id="KW-0813">Transport</keyword>
<comment type="subcellular location">
    <subcellularLocation>
        <location evidence="1">Membrane</location>
        <topology evidence="1">Multi-pass membrane protein</topology>
    </subcellularLocation>
</comment>
<dbReference type="GO" id="GO:0005249">
    <property type="term" value="F:voltage-gated potassium channel activity"/>
    <property type="evidence" value="ECO:0007669"/>
    <property type="project" value="TreeGrafter"/>
</dbReference>
<feature type="compositionally biased region" description="Basic and acidic residues" evidence="7">
    <location>
        <begin position="847"/>
        <end position="856"/>
    </location>
</feature>
<reference evidence="11 12" key="1">
    <citation type="submission" date="2019-03" db="EMBL/GenBank/DDBJ databases">
        <authorList>
            <person name="Gaulin E."/>
            <person name="Dumas B."/>
        </authorList>
    </citation>
    <scope>NUCLEOTIDE SEQUENCE [LARGE SCALE GENOMIC DNA]</scope>
    <source>
        <strain evidence="11">CBS 568.67</strain>
    </source>
</reference>
<evidence type="ECO:0000256" key="7">
    <source>
        <dbReference type="SAM" id="MobiDB-lite"/>
    </source>
</evidence>
<evidence type="ECO:0000256" key="1">
    <source>
        <dbReference type="ARBA" id="ARBA00004141"/>
    </source>
</evidence>
<dbReference type="GO" id="GO:0003254">
    <property type="term" value="P:regulation of membrane depolarization"/>
    <property type="evidence" value="ECO:0007669"/>
    <property type="project" value="TreeGrafter"/>
</dbReference>
<dbReference type="Gene3D" id="2.60.120.10">
    <property type="entry name" value="Jelly Rolls"/>
    <property type="match status" value="1"/>
</dbReference>
<dbReference type="PROSITE" id="PS00889">
    <property type="entry name" value="CNMP_BINDING_2"/>
    <property type="match status" value="1"/>
</dbReference>
<protein>
    <submittedName>
        <fullName evidence="11">Aste57867_16425 protein</fullName>
    </submittedName>
</protein>
<evidence type="ECO:0000256" key="6">
    <source>
        <dbReference type="ARBA" id="ARBA00023136"/>
    </source>
</evidence>
<dbReference type="GO" id="GO:0035725">
    <property type="term" value="P:sodium ion transmembrane transport"/>
    <property type="evidence" value="ECO:0007669"/>
    <property type="project" value="TreeGrafter"/>
</dbReference>
<accession>A0A485L6Z9</accession>
<dbReference type="InterPro" id="IPR005821">
    <property type="entry name" value="Ion_trans_dom"/>
</dbReference>
<feature type="transmembrane region" description="Helical" evidence="8">
    <location>
        <begin position="394"/>
        <end position="415"/>
    </location>
</feature>
<evidence type="ECO:0000256" key="5">
    <source>
        <dbReference type="ARBA" id="ARBA00023065"/>
    </source>
</evidence>
<dbReference type="PROSITE" id="PS00888">
    <property type="entry name" value="CNMP_BINDING_1"/>
    <property type="match status" value="1"/>
</dbReference>
<dbReference type="PANTHER" id="PTHR45689">
    <property type="entry name" value="I[[H]] CHANNEL, ISOFORM E"/>
    <property type="match status" value="1"/>
</dbReference>
<feature type="transmembrane region" description="Helical" evidence="8">
    <location>
        <begin position="476"/>
        <end position="496"/>
    </location>
</feature>
<feature type="transmembrane region" description="Helical" evidence="8">
    <location>
        <begin position="516"/>
        <end position="533"/>
    </location>
</feature>
<sequence>MVEAVQAGAFVDEVASASPVTASASATARLSPTTSSLNVHHPSSNVIVRSPSRSSGPMTQSPSRTSMSGRPPAMPSAGSSRRDLPQLVHQGSSALKSLILKGFGHSVGDEQRPASSATEAKRRVPSERSEKQASTRITSERGDKDDTKNPSFKRMVPVQRQATILRDNLSTGSAKMTATALNRRTSKMVRMDSGGFGHKPNAVPDAPDRVMMAGPTTGNASSVVPMLPNQIRMDSKNGAASMFIVAKMKKKAAHMRQSRRDLHQKRVHEAQAIMNRHRKVLQQYNIRTVRATEDEEKVVVLTGRKRLLILPTYTWFKGWQLITLSIVLEQSVYIPYSLSFESNAPVSPMGSPLTNFVSIVFGLDMLFTFNTAISDPDVPDGLITDHWVIAKTYLLGWFWLDLLACLPIDMIVYLVEVNSVQSAGGAGQNGPTSLSIFSLLKILRLPRLLRLARLVRILRLLHIPPELKRWLLYSRYAHLIRVVQLIASFLYCAHVLNCVWNSLGNDWVDDVFPGNTVSNIYVLGFYYTLTTLMGQSIPLRTESEYVFSCAIVVTGALLMAMVFGNVSDLISNFNESSNNYRKKMEQLLSSMNLMRLPLDLQNRINEYYQLMWERHGTLDGQPLLFTNELSKNLAVEVELFVRMDMINRVPVFQKCSKKVVQDLVMNLELNVYLPGDYIIVKGEVGMHMYFVQNGECEVTKASKTTPGDEDVIKRLGQGDYFGEIALLMNCKRTANVRATTFAELCVLSRAVFEDITEKYAEDRAVIENFITEMYDPKVLEAIMKQQEMEKPEKTFHVRLNQQMAEIFDFMEESALRMERLETMMEMLLGLNNKTPPEKTSRSSSISKRRDSTRTSADELPQQFIPVSPHAAATLLTDTSHDPHR</sequence>
<dbReference type="SUPFAM" id="SSF81324">
    <property type="entry name" value="Voltage-gated potassium channels"/>
    <property type="match status" value="1"/>
</dbReference>